<dbReference type="RefSeq" id="XP_002433024.1">
    <property type="nucleotide sequence ID" value="XM_002432979.1"/>
</dbReference>
<dbReference type="VEuPathDB" id="VectorBase:PHUM609780"/>
<keyword evidence="3" id="KW-0762">Sugar transport</keyword>
<proteinExistence type="inferred from homology"/>
<keyword evidence="4 7" id="KW-0812">Transmembrane</keyword>
<feature type="transmembrane region" description="Helical" evidence="7">
    <location>
        <begin position="266"/>
        <end position="286"/>
    </location>
</feature>
<dbReference type="KEGG" id="phu:Phum_PHUM609780"/>
<keyword evidence="5 7" id="KW-1133">Transmembrane helix</keyword>
<evidence type="ECO:0000256" key="2">
    <source>
        <dbReference type="ARBA" id="ARBA00009976"/>
    </source>
</evidence>
<dbReference type="NCBIfam" id="TIGR00803">
    <property type="entry name" value="nst"/>
    <property type="match status" value="1"/>
</dbReference>
<dbReference type="GO" id="GO:0015165">
    <property type="term" value="F:pyrimidine nucleotide-sugar transmembrane transporter activity"/>
    <property type="evidence" value="ECO:0007669"/>
    <property type="project" value="InterPro"/>
</dbReference>
<sequence length="335" mass="38570">MKQFTGIFHFFWRFCYIYNVHGFMCSPKVSVFVSASHSKEGYNYNTVTVVFLTEALKLLLAFACYLKDHSLHSLWSEVSGNMKILSLYLVPSFLYCIYNNLAFINLSHFEPTNYFILLQLRVVITGIIFELVFNKKLSKIQWMSLGLLTCGCIIQQIDWNYFFNLYENQNASINNTLCSCFAGVYNEHLLKQSDTNVNIFIQNMFMYLDSIFWNLTILIIQGETVSAFSEESFRPIFRPLVVAIIINNAFVGIITSLFLKNLNSILKTFASAIEILLTAVLCWIFFGIELKLNTIVAIGIVSYSLYVYSKNPVANRTKIVHEKTNEEKEGQLQNV</sequence>
<dbReference type="Proteomes" id="UP000009046">
    <property type="component" value="Unassembled WGS sequence"/>
</dbReference>
<keyword evidence="6 7" id="KW-0472">Membrane</keyword>
<dbReference type="InParanoid" id="E0W3T0"/>
<dbReference type="EnsemblMetazoa" id="PHUM609780-RA">
    <property type="protein sequence ID" value="PHUM609780-PA"/>
    <property type="gene ID" value="PHUM609780"/>
</dbReference>
<feature type="transmembrane region" description="Helical" evidence="7">
    <location>
        <begin position="199"/>
        <end position="220"/>
    </location>
</feature>
<evidence type="ECO:0000313" key="10">
    <source>
        <dbReference type="Proteomes" id="UP000009046"/>
    </source>
</evidence>
<feature type="transmembrane region" description="Helical" evidence="7">
    <location>
        <begin position="114"/>
        <end position="133"/>
    </location>
</feature>
<feature type="transmembrane region" description="Helical" evidence="7">
    <location>
        <begin position="240"/>
        <end position="259"/>
    </location>
</feature>
<dbReference type="InterPro" id="IPR037185">
    <property type="entry name" value="EmrE-like"/>
</dbReference>
<reference evidence="8" key="2">
    <citation type="submission" date="2007-04" db="EMBL/GenBank/DDBJ databases">
        <title>The genome of the human body louse.</title>
        <authorList>
            <consortium name="The Human Body Louse Genome Consortium"/>
            <person name="Kirkness E."/>
            <person name="Walenz B."/>
            <person name="Hass B."/>
            <person name="Bruggner R."/>
            <person name="Strausberg R."/>
        </authorList>
    </citation>
    <scope>NUCLEOTIDE SEQUENCE</scope>
    <source>
        <strain evidence="8">USDA</strain>
    </source>
</reference>
<comment type="subcellular location">
    <subcellularLocation>
        <location evidence="1">Membrane</location>
        <topology evidence="1">Multi-pass membrane protein</topology>
    </subcellularLocation>
</comment>
<dbReference type="InterPro" id="IPR007271">
    <property type="entry name" value="Nuc_sug_transpt"/>
</dbReference>
<reference evidence="9" key="3">
    <citation type="submission" date="2021-02" db="UniProtKB">
        <authorList>
            <consortium name="EnsemblMetazoa"/>
        </authorList>
    </citation>
    <scope>IDENTIFICATION</scope>
    <source>
        <strain evidence="9">USDA</strain>
    </source>
</reference>
<dbReference type="OrthoDB" id="419167at2759"/>
<dbReference type="CTD" id="8237165"/>
<evidence type="ECO:0000256" key="7">
    <source>
        <dbReference type="SAM" id="Phobius"/>
    </source>
</evidence>
<dbReference type="eggNOG" id="KOG2234">
    <property type="taxonomic scope" value="Eukaryota"/>
</dbReference>
<dbReference type="EMBL" id="AAZO01007449">
    <property type="status" value="NOT_ANNOTATED_CDS"/>
    <property type="molecule type" value="Genomic_DNA"/>
</dbReference>
<evidence type="ECO:0000313" key="9">
    <source>
        <dbReference type="EnsemblMetazoa" id="PHUM609780-PA"/>
    </source>
</evidence>
<evidence type="ECO:0000256" key="1">
    <source>
        <dbReference type="ARBA" id="ARBA00004141"/>
    </source>
</evidence>
<organism>
    <name type="scientific">Pediculus humanus subsp. corporis</name>
    <name type="common">Body louse</name>
    <dbReference type="NCBI Taxonomy" id="121224"/>
    <lineage>
        <taxon>Eukaryota</taxon>
        <taxon>Metazoa</taxon>
        <taxon>Ecdysozoa</taxon>
        <taxon>Arthropoda</taxon>
        <taxon>Hexapoda</taxon>
        <taxon>Insecta</taxon>
        <taxon>Pterygota</taxon>
        <taxon>Neoptera</taxon>
        <taxon>Paraneoptera</taxon>
        <taxon>Psocodea</taxon>
        <taxon>Troctomorpha</taxon>
        <taxon>Phthiraptera</taxon>
        <taxon>Anoplura</taxon>
        <taxon>Pediculidae</taxon>
        <taxon>Pediculus</taxon>
    </lineage>
</organism>
<evidence type="ECO:0000313" key="8">
    <source>
        <dbReference type="EMBL" id="EEB20286.1"/>
    </source>
</evidence>
<protein>
    <submittedName>
        <fullName evidence="8 9">Cmp-sialic acid transporter, putative</fullName>
    </submittedName>
</protein>
<evidence type="ECO:0000256" key="3">
    <source>
        <dbReference type="ARBA" id="ARBA00022597"/>
    </source>
</evidence>
<keyword evidence="10" id="KW-1185">Reference proteome</keyword>
<dbReference type="GeneID" id="8237165"/>
<evidence type="ECO:0000256" key="5">
    <source>
        <dbReference type="ARBA" id="ARBA00022989"/>
    </source>
</evidence>
<feature type="transmembrane region" description="Helical" evidence="7">
    <location>
        <begin position="292"/>
        <end position="309"/>
    </location>
</feature>
<feature type="transmembrane region" description="Helical" evidence="7">
    <location>
        <begin position="44"/>
        <end position="66"/>
    </location>
</feature>
<dbReference type="STRING" id="121224.E0W3T0"/>
<dbReference type="PANTHER" id="PTHR10231">
    <property type="entry name" value="NUCLEOTIDE-SUGAR TRANSMEMBRANE TRANSPORTER"/>
    <property type="match status" value="1"/>
</dbReference>
<name>E0W3T0_PEDHC</name>
<reference evidence="8" key="1">
    <citation type="submission" date="2007-04" db="EMBL/GenBank/DDBJ databases">
        <title>Annotation of Pediculus humanus corporis strain USDA.</title>
        <authorList>
            <person name="Kirkness E."/>
            <person name="Hannick L."/>
            <person name="Hass B."/>
            <person name="Bruggner R."/>
            <person name="Lawson D."/>
            <person name="Bidwell S."/>
            <person name="Joardar V."/>
            <person name="Caler E."/>
            <person name="Walenz B."/>
            <person name="Inman J."/>
            <person name="Schobel S."/>
            <person name="Galinsky K."/>
            <person name="Amedeo P."/>
            <person name="Strausberg R."/>
        </authorList>
    </citation>
    <scope>NUCLEOTIDE SEQUENCE</scope>
    <source>
        <strain evidence="8">USDA</strain>
    </source>
</reference>
<dbReference type="GO" id="GO:0000139">
    <property type="term" value="C:Golgi membrane"/>
    <property type="evidence" value="ECO:0007669"/>
    <property type="project" value="InterPro"/>
</dbReference>
<gene>
    <name evidence="9" type="primary">8237165</name>
    <name evidence="8" type="ORF">Phum_PHUM609780</name>
</gene>
<evidence type="ECO:0000256" key="4">
    <source>
        <dbReference type="ARBA" id="ARBA00022692"/>
    </source>
</evidence>
<dbReference type="FunCoup" id="E0W3T0">
    <property type="interactions" value="612"/>
</dbReference>
<dbReference type="OMA" id="CLYCREN"/>
<accession>E0W3T0</accession>
<dbReference type="EMBL" id="DS235882">
    <property type="protein sequence ID" value="EEB20286.1"/>
    <property type="molecule type" value="Genomic_DNA"/>
</dbReference>
<dbReference type="AlphaFoldDB" id="E0W3T0"/>
<keyword evidence="3" id="KW-0813">Transport</keyword>
<dbReference type="Pfam" id="PF04142">
    <property type="entry name" value="Nuc_sug_transp"/>
    <property type="match status" value="1"/>
</dbReference>
<dbReference type="SUPFAM" id="SSF103481">
    <property type="entry name" value="Multidrug resistance efflux transporter EmrE"/>
    <property type="match status" value="1"/>
</dbReference>
<feature type="transmembrane region" description="Helical" evidence="7">
    <location>
        <begin position="87"/>
        <end position="108"/>
    </location>
</feature>
<dbReference type="PIRSF" id="PIRSF005799">
    <property type="entry name" value="UDP-gal_transpt"/>
    <property type="match status" value="1"/>
</dbReference>
<comment type="similarity">
    <text evidence="2">Belongs to the nucleotide-sugar transporter family. SLC35A subfamily.</text>
</comment>
<evidence type="ECO:0000256" key="6">
    <source>
        <dbReference type="ARBA" id="ARBA00023136"/>
    </source>
</evidence>
<dbReference type="HOGENOM" id="CLU_024645_5_0_1"/>
<feature type="transmembrane region" description="Helical" evidence="7">
    <location>
        <begin position="7"/>
        <end position="24"/>
    </location>
</feature>